<evidence type="ECO:0000313" key="6">
    <source>
        <dbReference type="Proteomes" id="UP000024547"/>
    </source>
</evidence>
<dbReference type="Gene3D" id="3.30.70.920">
    <property type="match status" value="1"/>
</dbReference>
<dbReference type="InterPro" id="IPR000485">
    <property type="entry name" value="AsnC-type_HTH_dom"/>
</dbReference>
<dbReference type="Gene3D" id="1.10.10.10">
    <property type="entry name" value="Winged helix-like DNA-binding domain superfamily/Winged helix DNA-binding domain"/>
    <property type="match status" value="1"/>
</dbReference>
<organism evidence="5 6">
    <name type="scientific">Hyphomonas atlantica</name>
    <dbReference type="NCBI Taxonomy" id="1280948"/>
    <lineage>
        <taxon>Bacteria</taxon>
        <taxon>Pseudomonadati</taxon>
        <taxon>Pseudomonadota</taxon>
        <taxon>Alphaproteobacteria</taxon>
        <taxon>Hyphomonadales</taxon>
        <taxon>Hyphomonadaceae</taxon>
        <taxon>Hyphomonas</taxon>
    </lineage>
</organism>
<feature type="domain" description="HTH asnC-type" evidence="4">
    <location>
        <begin position="22"/>
        <end position="83"/>
    </location>
</feature>
<protein>
    <recommendedName>
        <fullName evidence="4">HTH asnC-type domain-containing protein</fullName>
    </recommendedName>
</protein>
<evidence type="ECO:0000256" key="3">
    <source>
        <dbReference type="ARBA" id="ARBA00023163"/>
    </source>
</evidence>
<dbReference type="eggNOG" id="COG1522">
    <property type="taxonomic scope" value="Bacteria"/>
</dbReference>
<evidence type="ECO:0000256" key="2">
    <source>
        <dbReference type="ARBA" id="ARBA00023125"/>
    </source>
</evidence>
<keyword evidence="6" id="KW-1185">Reference proteome</keyword>
<keyword evidence="1" id="KW-0805">Transcription regulation</keyword>
<dbReference type="InterPro" id="IPR011991">
    <property type="entry name" value="ArsR-like_HTH"/>
</dbReference>
<dbReference type="SUPFAM" id="SSF46785">
    <property type="entry name" value="Winged helix' DNA-binding domain"/>
    <property type="match status" value="1"/>
</dbReference>
<name>A0A059E2E2_9PROT</name>
<dbReference type="InterPro" id="IPR019887">
    <property type="entry name" value="Tscrpt_reg_AsnC/Lrp_C"/>
</dbReference>
<dbReference type="GO" id="GO:0043200">
    <property type="term" value="P:response to amino acid"/>
    <property type="evidence" value="ECO:0007669"/>
    <property type="project" value="TreeGrafter"/>
</dbReference>
<dbReference type="Pfam" id="PF01037">
    <property type="entry name" value="AsnC_trans_reg"/>
    <property type="match status" value="1"/>
</dbReference>
<sequence length="175" mass="19579">MLSIYAKHGVMIGILYQFEGGMDKIDAKIVQALQEDGRLTNQDLAEKIGLSPSPCLRRVRNLEKAGIIKAYSATIDQKACGYPITCFVRIRLSIHTEDTIQKFEKIVEETPEILDCYLMAGGSDYQLRVVTGSLDEYEQLVRQTFQKLPGISSVETSFAYGVVKKSRVLPVKINT</sequence>
<dbReference type="PANTHER" id="PTHR30154:SF34">
    <property type="entry name" value="TRANSCRIPTIONAL REGULATOR AZLB"/>
    <property type="match status" value="1"/>
</dbReference>
<evidence type="ECO:0000313" key="5">
    <source>
        <dbReference type="EMBL" id="KCZ61755.1"/>
    </source>
</evidence>
<dbReference type="STRING" id="1280948.HY36_04175"/>
<dbReference type="SUPFAM" id="SSF54909">
    <property type="entry name" value="Dimeric alpha+beta barrel"/>
    <property type="match status" value="1"/>
</dbReference>
<dbReference type="GO" id="GO:0043565">
    <property type="term" value="F:sequence-specific DNA binding"/>
    <property type="evidence" value="ECO:0007669"/>
    <property type="project" value="InterPro"/>
</dbReference>
<dbReference type="InterPro" id="IPR019888">
    <property type="entry name" value="Tscrpt_reg_AsnC-like"/>
</dbReference>
<dbReference type="FunFam" id="1.10.10.10:FF:000186">
    <property type="entry name" value="AsnC family transcriptional regulator"/>
    <property type="match status" value="1"/>
</dbReference>
<keyword evidence="3" id="KW-0804">Transcription</keyword>
<dbReference type="InterPro" id="IPR019885">
    <property type="entry name" value="Tscrpt_reg_HTH_AsnC-type_CS"/>
</dbReference>
<dbReference type="PANTHER" id="PTHR30154">
    <property type="entry name" value="LEUCINE-RESPONSIVE REGULATORY PROTEIN"/>
    <property type="match status" value="1"/>
</dbReference>
<dbReference type="AlphaFoldDB" id="A0A059E2E2"/>
<reference evidence="5 6" key="1">
    <citation type="journal article" date="2014" name="Antonie Van Leeuwenhoek">
        <title>Hyphomonas beringensis sp. nov. and Hyphomonas chukchiensis sp. nov., isolated from surface seawater of the Bering Sea and Chukchi Sea.</title>
        <authorList>
            <person name="Li C."/>
            <person name="Lai Q."/>
            <person name="Li G."/>
            <person name="Dong C."/>
            <person name="Wang J."/>
            <person name="Liao Y."/>
            <person name="Shao Z."/>
        </authorList>
    </citation>
    <scope>NUCLEOTIDE SEQUENCE [LARGE SCALE GENOMIC DNA]</scope>
    <source>
        <strain evidence="5 6">22II1-22F38</strain>
    </source>
</reference>
<dbReference type="InterPro" id="IPR036390">
    <property type="entry name" value="WH_DNA-bd_sf"/>
</dbReference>
<dbReference type="CDD" id="cd00090">
    <property type="entry name" value="HTH_ARSR"/>
    <property type="match status" value="1"/>
</dbReference>
<proteinExistence type="predicted"/>
<evidence type="ECO:0000259" key="4">
    <source>
        <dbReference type="PROSITE" id="PS50956"/>
    </source>
</evidence>
<dbReference type="EMBL" id="AWFH01000012">
    <property type="protein sequence ID" value="KCZ61755.1"/>
    <property type="molecule type" value="Genomic_DNA"/>
</dbReference>
<dbReference type="InterPro" id="IPR036388">
    <property type="entry name" value="WH-like_DNA-bd_sf"/>
</dbReference>
<gene>
    <name evidence="5" type="ORF">HY36_04175</name>
</gene>
<dbReference type="PROSITE" id="PS50956">
    <property type="entry name" value="HTH_ASNC_2"/>
    <property type="match status" value="1"/>
</dbReference>
<dbReference type="PATRIC" id="fig|1280948.3.peg.1664"/>
<dbReference type="GO" id="GO:0005829">
    <property type="term" value="C:cytosol"/>
    <property type="evidence" value="ECO:0007669"/>
    <property type="project" value="TreeGrafter"/>
</dbReference>
<dbReference type="InterPro" id="IPR011008">
    <property type="entry name" value="Dimeric_a/b-barrel"/>
</dbReference>
<dbReference type="Pfam" id="PF13412">
    <property type="entry name" value="HTH_24"/>
    <property type="match status" value="1"/>
</dbReference>
<dbReference type="SMART" id="SM00344">
    <property type="entry name" value="HTH_ASNC"/>
    <property type="match status" value="1"/>
</dbReference>
<dbReference type="PROSITE" id="PS00519">
    <property type="entry name" value="HTH_ASNC_1"/>
    <property type="match status" value="1"/>
</dbReference>
<dbReference type="GO" id="GO:0006355">
    <property type="term" value="P:regulation of DNA-templated transcription"/>
    <property type="evidence" value="ECO:0007669"/>
    <property type="project" value="UniProtKB-ARBA"/>
</dbReference>
<dbReference type="PRINTS" id="PR00033">
    <property type="entry name" value="HTHASNC"/>
</dbReference>
<keyword evidence="2" id="KW-0238">DNA-binding</keyword>
<comment type="caution">
    <text evidence="5">The sequence shown here is derived from an EMBL/GenBank/DDBJ whole genome shotgun (WGS) entry which is preliminary data.</text>
</comment>
<evidence type="ECO:0000256" key="1">
    <source>
        <dbReference type="ARBA" id="ARBA00023015"/>
    </source>
</evidence>
<accession>A0A059E2E2</accession>
<dbReference type="Proteomes" id="UP000024547">
    <property type="component" value="Unassembled WGS sequence"/>
</dbReference>